<evidence type="ECO:0000256" key="11">
    <source>
        <dbReference type="RuleBase" id="RU361161"/>
    </source>
</evidence>
<dbReference type="InterPro" id="IPR013783">
    <property type="entry name" value="Ig-like_fold"/>
</dbReference>
<dbReference type="InterPro" id="IPR001764">
    <property type="entry name" value="Glyco_hydro_3_N"/>
</dbReference>
<dbReference type="Gene3D" id="3.40.50.1700">
    <property type="entry name" value="Glycoside hydrolase family 3 C-terminal domain"/>
    <property type="match status" value="1"/>
</dbReference>
<dbReference type="InterPro" id="IPR026891">
    <property type="entry name" value="Fn3-like"/>
</dbReference>
<evidence type="ECO:0000256" key="1">
    <source>
        <dbReference type="ARBA" id="ARBA00000448"/>
    </source>
</evidence>
<dbReference type="FunFam" id="3.40.50.1700:FF:000003">
    <property type="entry name" value="Probable beta-glucosidase"/>
    <property type="match status" value="1"/>
</dbReference>
<gene>
    <name evidence="15" type="ORF">D0861_07467</name>
</gene>
<evidence type="ECO:0000256" key="4">
    <source>
        <dbReference type="ARBA" id="ARBA00012744"/>
    </source>
</evidence>
<dbReference type="Pfam" id="PF14310">
    <property type="entry name" value="Fn3-like"/>
    <property type="match status" value="1"/>
</dbReference>
<protein>
    <recommendedName>
        <fullName evidence="4 11">beta-glucosidase</fullName>
        <ecNumber evidence="4 11">3.2.1.21</ecNumber>
    </recommendedName>
</protein>
<dbReference type="GO" id="GO:0008422">
    <property type="term" value="F:beta-glucosidase activity"/>
    <property type="evidence" value="ECO:0007669"/>
    <property type="project" value="UniProtKB-EC"/>
</dbReference>
<dbReference type="Gene3D" id="3.20.20.300">
    <property type="entry name" value="Glycoside hydrolase, family 3, N-terminal domain"/>
    <property type="match status" value="1"/>
</dbReference>
<accession>A0A3M7F3C2</accession>
<evidence type="ECO:0000256" key="5">
    <source>
        <dbReference type="ARBA" id="ARBA00022729"/>
    </source>
</evidence>
<dbReference type="GO" id="GO:0030245">
    <property type="term" value="P:cellulose catabolic process"/>
    <property type="evidence" value="ECO:0007669"/>
    <property type="project" value="UniProtKB-UniPathway"/>
</dbReference>
<evidence type="ECO:0000256" key="10">
    <source>
        <dbReference type="ARBA" id="ARBA00023326"/>
    </source>
</evidence>
<dbReference type="PROSITE" id="PS00775">
    <property type="entry name" value="GLYCOSYL_HYDROL_F3"/>
    <property type="match status" value="1"/>
</dbReference>
<evidence type="ECO:0000256" key="3">
    <source>
        <dbReference type="ARBA" id="ARBA00005336"/>
    </source>
</evidence>
<dbReference type="PRINTS" id="PR00133">
    <property type="entry name" value="GLHYDRLASE3"/>
</dbReference>
<dbReference type="PANTHER" id="PTHR42715">
    <property type="entry name" value="BETA-GLUCOSIDASE"/>
    <property type="match status" value="1"/>
</dbReference>
<evidence type="ECO:0000256" key="9">
    <source>
        <dbReference type="ARBA" id="ARBA00023295"/>
    </source>
</evidence>
<dbReference type="UniPathway" id="UPA00696"/>
<organism evidence="15 16">
    <name type="scientific">Hortaea werneckii</name>
    <name type="common">Black yeast</name>
    <name type="synonym">Cladosporium werneckii</name>
    <dbReference type="NCBI Taxonomy" id="91943"/>
    <lineage>
        <taxon>Eukaryota</taxon>
        <taxon>Fungi</taxon>
        <taxon>Dikarya</taxon>
        <taxon>Ascomycota</taxon>
        <taxon>Pezizomycotina</taxon>
        <taxon>Dothideomycetes</taxon>
        <taxon>Dothideomycetidae</taxon>
        <taxon>Mycosphaerellales</taxon>
        <taxon>Teratosphaeriaceae</taxon>
        <taxon>Hortaea</taxon>
    </lineage>
</organism>
<dbReference type="AlphaFoldDB" id="A0A3M7F3C2"/>
<feature type="domain" description="Fibronectin type III-like" evidence="14">
    <location>
        <begin position="832"/>
        <end position="900"/>
    </location>
</feature>
<dbReference type="Pfam" id="PF00933">
    <property type="entry name" value="Glyco_hydro_3"/>
    <property type="match status" value="1"/>
</dbReference>
<evidence type="ECO:0000259" key="14">
    <source>
        <dbReference type="SMART" id="SM01217"/>
    </source>
</evidence>
<dbReference type="Proteomes" id="UP000268823">
    <property type="component" value="Unassembled WGS sequence"/>
</dbReference>
<evidence type="ECO:0000313" key="16">
    <source>
        <dbReference type="Proteomes" id="UP000268823"/>
    </source>
</evidence>
<dbReference type="InterPro" id="IPR050288">
    <property type="entry name" value="Cellulose_deg_GH3"/>
</dbReference>
<dbReference type="InterPro" id="IPR036881">
    <property type="entry name" value="Glyco_hydro_3_C_sf"/>
</dbReference>
<dbReference type="InterPro" id="IPR002772">
    <property type="entry name" value="Glyco_hydro_3_C"/>
</dbReference>
<dbReference type="EC" id="3.2.1.21" evidence="4 11"/>
<dbReference type="PANTHER" id="PTHR42715:SF29">
    <property type="entry name" value="BETA-GLUCOSIDASE A-RELATED"/>
    <property type="match status" value="1"/>
</dbReference>
<sequence>MVGFCCWSAVLAWQHAVRTGVQLHLNMTFLRSALLAALPLNALAQLGPTAAPYPDSTYQNATEEYTTEGALTNATSPPKYPSPWGEGLGDWDRAYAQARDFVSQLTLLEKVNLTTGVGWQSEKCVGNVGAIPRLGFKALCLQDSPLGVRNADYVSAFPAGVTIASTWDRELFYQRGYDMGSEHRDKGVDIQLGPVVGPIGRAPEGGRNWEGFSPDPSLSGIAVAETVKGIQAAGVMACTKHYIANEQEHFRQGPPPGYLEASLSSNIDDITMHELYLWPFADAVRAGTASIMCSYNQINNSYACQNSYVQNYLLKNELGFQGFILSDWQAQHSGVASALAGLDMTMPGDVVFNSASSYWGTNLTIAVLNGTVPQWRLDDMTTRIVAGWYYVDRASNQAENAPNFSSWTDDTYGFEHYYAEEDYTQINWHYDVRQNHAADIRNQAAKGTVLLKNTGALPLTGKEQLTAVFGSDAGENPWGPNGCADRGCDMGTLAMGWGSGTAEFPYLITPLEAIKAEVRSNGKSIEGITDDYAYSQINSLANSAAQVDGACIVFANADAGEGYIVVDGNEGDRNNLTLWNNGNDLISNVSSYCPNTIVVMHTVGPVLVDSFYENPNVTAIIWAGIPGQESGNSIVDILYGKENPGGKSVFTWGKNRGSYGVDLLYEPNNGVLAPQQDFEEGVFIDYRAFDRLDETPIYEFGFGLSYTTFSYSNLNVQNMNAGEYTPTEGDTPSAPVLGSISNNTSDYLFPDYINRIYAYIYPYLNSTNLRQSSADPMYGVNHTYPDGAYDSGPQPYLPAGSRVSPGGNEALYDVLFTVTAEVTNTGDVVGDEVPQLYVSLGGPNDPKVVLRNFERLTIEPGQTKTFVADINRRDISNWEPALQDWVVSSYPKTVHVGSSSRKLPLSADLDTSGLVTGGGNGGNSGSSSSGSGPSPTTTYGGGNGASSAPASYTSMGAGYSYHAGQPTTMKTGYWGQHNGGWGKHDGDHGNWGKHDGDHGNWGPPSYMTKTA</sequence>
<dbReference type="FunFam" id="3.20.20.300:FF:000002">
    <property type="entry name" value="Probable beta-glucosidase"/>
    <property type="match status" value="1"/>
</dbReference>
<keyword evidence="7" id="KW-0325">Glycoprotein</keyword>
<evidence type="ECO:0000256" key="6">
    <source>
        <dbReference type="ARBA" id="ARBA00022801"/>
    </source>
</evidence>
<feature type="chain" id="PRO_5018153663" description="beta-glucosidase" evidence="13">
    <location>
        <begin position="45"/>
        <end position="1011"/>
    </location>
</feature>
<evidence type="ECO:0000256" key="8">
    <source>
        <dbReference type="ARBA" id="ARBA00023277"/>
    </source>
</evidence>
<evidence type="ECO:0000256" key="13">
    <source>
        <dbReference type="SAM" id="SignalP"/>
    </source>
</evidence>
<comment type="similarity">
    <text evidence="3 11">Belongs to the glycosyl hydrolase 3 family.</text>
</comment>
<feature type="compositionally biased region" description="Low complexity" evidence="12">
    <location>
        <begin position="925"/>
        <end position="938"/>
    </location>
</feature>
<keyword evidence="8 11" id="KW-0119">Carbohydrate metabolism</keyword>
<dbReference type="SUPFAM" id="SSF52279">
    <property type="entry name" value="Beta-D-glucan exohydrolase, C-terminal domain"/>
    <property type="match status" value="1"/>
</dbReference>
<dbReference type="Pfam" id="PF01915">
    <property type="entry name" value="Glyco_hydro_3_C"/>
    <property type="match status" value="1"/>
</dbReference>
<comment type="catalytic activity">
    <reaction evidence="1 11">
        <text>Hydrolysis of terminal, non-reducing beta-D-glucosyl residues with release of beta-D-glucose.</text>
        <dbReference type="EC" id="3.2.1.21"/>
    </reaction>
</comment>
<evidence type="ECO:0000256" key="2">
    <source>
        <dbReference type="ARBA" id="ARBA00004987"/>
    </source>
</evidence>
<dbReference type="Gene3D" id="2.60.40.10">
    <property type="entry name" value="Immunoglobulins"/>
    <property type="match status" value="1"/>
</dbReference>
<proteinExistence type="inferred from homology"/>
<dbReference type="SMART" id="SM01217">
    <property type="entry name" value="Fn3_like"/>
    <property type="match status" value="1"/>
</dbReference>
<evidence type="ECO:0000313" key="15">
    <source>
        <dbReference type="EMBL" id="RMY83369.1"/>
    </source>
</evidence>
<keyword evidence="6 11" id="KW-0378">Hydrolase</keyword>
<keyword evidence="5 13" id="KW-0732">Signal</keyword>
<evidence type="ECO:0000256" key="7">
    <source>
        <dbReference type="ARBA" id="ARBA00023180"/>
    </source>
</evidence>
<dbReference type="SUPFAM" id="SSF51445">
    <property type="entry name" value="(Trans)glycosidases"/>
    <property type="match status" value="1"/>
</dbReference>
<keyword evidence="9 11" id="KW-0326">Glycosidase</keyword>
<comment type="pathway">
    <text evidence="2 11">Glycan metabolism; cellulose degradation.</text>
</comment>
<dbReference type="InterPro" id="IPR017853">
    <property type="entry name" value="GH"/>
</dbReference>
<feature type="region of interest" description="Disordered" evidence="12">
    <location>
        <begin position="913"/>
        <end position="944"/>
    </location>
</feature>
<dbReference type="OrthoDB" id="416222at2759"/>
<reference evidence="15 16" key="1">
    <citation type="journal article" date="2018" name="BMC Genomics">
        <title>Genomic evidence for intraspecific hybridization in a clonal and extremely halotolerant yeast.</title>
        <authorList>
            <person name="Gostincar C."/>
            <person name="Stajich J.E."/>
            <person name="Zupancic J."/>
            <person name="Zalar P."/>
            <person name="Gunde-Cimerman N."/>
        </authorList>
    </citation>
    <scope>NUCLEOTIDE SEQUENCE [LARGE SCALE GENOMIC DNA]</scope>
    <source>
        <strain evidence="15 16">EXF-2788</strain>
    </source>
</reference>
<dbReference type="EMBL" id="QWIR01000183">
    <property type="protein sequence ID" value="RMY83369.1"/>
    <property type="molecule type" value="Genomic_DNA"/>
</dbReference>
<dbReference type="InterPro" id="IPR036962">
    <property type="entry name" value="Glyco_hydro_3_N_sf"/>
</dbReference>
<feature type="region of interest" description="Disordered" evidence="12">
    <location>
        <begin position="985"/>
        <end position="1011"/>
    </location>
</feature>
<evidence type="ECO:0000256" key="12">
    <source>
        <dbReference type="SAM" id="MobiDB-lite"/>
    </source>
</evidence>
<dbReference type="InterPro" id="IPR019800">
    <property type="entry name" value="Glyco_hydro_3_AS"/>
</dbReference>
<dbReference type="VEuPathDB" id="FungiDB:BTJ68_03375"/>
<keyword evidence="10 11" id="KW-0624">Polysaccharide degradation</keyword>
<name>A0A3M7F3C2_HORWE</name>
<comment type="caution">
    <text evidence="15">The sequence shown here is derived from an EMBL/GenBank/DDBJ whole genome shotgun (WGS) entry which is preliminary data.</text>
</comment>
<feature type="signal peptide" evidence="13">
    <location>
        <begin position="1"/>
        <end position="44"/>
    </location>
</feature>
<feature type="compositionally biased region" description="Gly residues" evidence="12">
    <location>
        <begin position="915"/>
        <end position="924"/>
    </location>
</feature>
<feature type="compositionally biased region" description="Basic and acidic residues" evidence="12">
    <location>
        <begin position="985"/>
        <end position="998"/>
    </location>
</feature>